<dbReference type="InterPro" id="IPR046151">
    <property type="entry name" value="DUF6153"/>
</dbReference>
<dbReference type="AlphaFoldDB" id="V6JLY2"/>
<dbReference type="PATRIC" id="fig|1352936.5.peg.8027"/>
<evidence type="ECO:0000313" key="2">
    <source>
        <dbReference type="Proteomes" id="UP000017984"/>
    </source>
</evidence>
<accession>V6JLY2</accession>
<reference evidence="1 2" key="1">
    <citation type="journal article" date="2014" name="Genome Announc.">
        <title>Draft Genome Sequence of Streptomyces roseochromogenes subsp. oscitans DS 12.976, Producer of the Aminocoumarin Antibiotic Clorobiocin.</title>
        <authorList>
            <person name="Ruckert C."/>
            <person name="Kalinowski J."/>
            <person name="Heide L."/>
            <person name="Apel A.K."/>
        </authorList>
    </citation>
    <scope>NUCLEOTIDE SEQUENCE [LARGE SCALE GENOMIC DNA]</scope>
    <source>
        <strain evidence="1 2">DS 12.976</strain>
    </source>
</reference>
<protein>
    <submittedName>
        <fullName evidence="1">Uncharacterized protein</fullName>
    </submittedName>
</protein>
<dbReference type="Proteomes" id="UP000017984">
    <property type="component" value="Chromosome"/>
</dbReference>
<sequence length="87" mass="8494">MVAASTVAVVAQDDCADADGHCGGGRLHHADPACASGAVNGGPELPALVPDRTAIAAPDRCPGSRAAAGPEGARASPSLAELQLLRI</sequence>
<evidence type="ECO:0000313" key="1">
    <source>
        <dbReference type="EMBL" id="EST20703.1"/>
    </source>
</evidence>
<dbReference type="HOGENOM" id="CLU_2482043_0_0_11"/>
<proteinExistence type="predicted"/>
<keyword evidence="2" id="KW-1185">Reference proteome</keyword>
<dbReference type="Pfam" id="PF19650">
    <property type="entry name" value="DUF6153"/>
    <property type="match status" value="1"/>
</dbReference>
<gene>
    <name evidence="1" type="ORF">M878_38760</name>
</gene>
<name>V6JLY2_STRRC</name>
<comment type="caution">
    <text evidence="1">The sequence shown here is derived from an EMBL/GenBank/DDBJ whole genome shotgun (WGS) entry which is preliminary data.</text>
</comment>
<dbReference type="EMBL" id="AWQX01000344">
    <property type="protein sequence ID" value="EST20703.1"/>
    <property type="molecule type" value="Genomic_DNA"/>
</dbReference>
<organism evidence="1 2">
    <name type="scientific">Streptomyces roseochromogenus subsp. oscitans DS 12.976</name>
    <dbReference type="NCBI Taxonomy" id="1352936"/>
    <lineage>
        <taxon>Bacteria</taxon>
        <taxon>Bacillati</taxon>
        <taxon>Actinomycetota</taxon>
        <taxon>Actinomycetes</taxon>
        <taxon>Kitasatosporales</taxon>
        <taxon>Streptomycetaceae</taxon>
        <taxon>Streptomyces</taxon>
    </lineage>
</organism>